<protein>
    <recommendedName>
        <fullName evidence="2">WxL Interacting Protein peptidoglycan binding domain-containing protein</fullName>
    </recommendedName>
</protein>
<keyword evidence="4" id="KW-1185">Reference proteome</keyword>
<reference evidence="4" key="1">
    <citation type="journal article" date="2019" name="Int. J. Syst. Evol. Microbiol.">
        <title>The Global Catalogue of Microorganisms (GCM) 10K type strain sequencing project: providing services to taxonomists for standard genome sequencing and annotation.</title>
        <authorList>
            <consortium name="The Broad Institute Genomics Platform"/>
            <consortium name="The Broad Institute Genome Sequencing Center for Infectious Disease"/>
            <person name="Wu L."/>
            <person name="Ma J."/>
        </authorList>
    </citation>
    <scope>NUCLEOTIDE SEQUENCE [LARGE SCALE GENOMIC DNA]</scope>
    <source>
        <strain evidence="4">NBRC 106348</strain>
    </source>
</reference>
<evidence type="ECO:0000256" key="1">
    <source>
        <dbReference type="SAM" id="Phobius"/>
    </source>
</evidence>
<sequence length="307" mass="30779">MGARSHLEGAEGRRLGGSRANYAYAAKPGTTVEDAVVVTNHSAEALDLRVYAADAFTTASGQLDLLAAGKKSVDLGAWTTVATSSVHVPAHGSKTVRFTVRVPKDAAPGDHSAGIVTSLAQQAAGSTVTVDRRLALRMHLRVAGALAPAMTVSDVHVAAGSSVNPVATVPVTVRYRVTNTGNARIVPAGTITVTGPFGWAKVSLPDDAPEVLPGSSVVRTVTVPGVRPLGRASADVDVHAVAVGVGGGATASASGAASAWAVPWAVLVVVVLVVLGAVLLPRLLDRRRPAVGDAAVSPGAPGSTSAS</sequence>
<name>A0ABQ6I2V0_9MICO</name>
<proteinExistence type="predicted"/>
<keyword evidence="1" id="KW-1133">Transmembrane helix</keyword>
<evidence type="ECO:0000313" key="3">
    <source>
        <dbReference type="EMBL" id="GMA24278.1"/>
    </source>
</evidence>
<comment type="caution">
    <text evidence="3">The sequence shown here is derived from an EMBL/GenBank/DDBJ whole genome shotgun (WGS) entry which is preliminary data.</text>
</comment>
<feature type="transmembrane region" description="Helical" evidence="1">
    <location>
        <begin position="260"/>
        <end position="280"/>
    </location>
</feature>
<evidence type="ECO:0000259" key="2">
    <source>
        <dbReference type="Pfam" id="PF06030"/>
    </source>
</evidence>
<organism evidence="3 4">
    <name type="scientific">Luteimicrobium album</name>
    <dbReference type="NCBI Taxonomy" id="1054550"/>
    <lineage>
        <taxon>Bacteria</taxon>
        <taxon>Bacillati</taxon>
        <taxon>Actinomycetota</taxon>
        <taxon>Actinomycetes</taxon>
        <taxon>Micrococcales</taxon>
        <taxon>Luteimicrobium</taxon>
    </lineage>
</organism>
<dbReference type="InterPro" id="IPR013783">
    <property type="entry name" value="Ig-like_fold"/>
</dbReference>
<dbReference type="Proteomes" id="UP001157091">
    <property type="component" value="Unassembled WGS sequence"/>
</dbReference>
<gene>
    <name evidence="3" type="ORF">GCM10025864_20370</name>
</gene>
<dbReference type="RefSeq" id="WP_284293124.1">
    <property type="nucleotide sequence ID" value="NZ_BSUK01000001.1"/>
</dbReference>
<dbReference type="Gene3D" id="2.60.40.10">
    <property type="entry name" value="Immunoglobulins"/>
    <property type="match status" value="1"/>
</dbReference>
<accession>A0ABQ6I2V0</accession>
<feature type="domain" description="WxL Interacting Protein peptidoglycan binding" evidence="2">
    <location>
        <begin position="25"/>
        <end position="115"/>
    </location>
</feature>
<keyword evidence="1" id="KW-0812">Transmembrane</keyword>
<dbReference type="InterPro" id="IPR010317">
    <property type="entry name" value="WxLIP_PGBD"/>
</dbReference>
<keyword evidence="1" id="KW-0472">Membrane</keyword>
<evidence type="ECO:0000313" key="4">
    <source>
        <dbReference type="Proteomes" id="UP001157091"/>
    </source>
</evidence>
<dbReference type="Pfam" id="PF06030">
    <property type="entry name" value="WxLIP_PGBD"/>
    <property type="match status" value="1"/>
</dbReference>
<dbReference type="EMBL" id="BSUK01000001">
    <property type="protein sequence ID" value="GMA24278.1"/>
    <property type="molecule type" value="Genomic_DNA"/>
</dbReference>